<dbReference type="SUPFAM" id="SSF51905">
    <property type="entry name" value="FAD/NAD(P)-binding domain"/>
    <property type="match status" value="1"/>
</dbReference>
<dbReference type="AlphaFoldDB" id="A0A8D3CY14"/>
<dbReference type="InterPro" id="IPR036188">
    <property type="entry name" value="FAD/NAD-bd_sf"/>
</dbReference>
<feature type="compositionally biased region" description="Basic and acidic residues" evidence="1">
    <location>
        <begin position="1038"/>
        <end position="1047"/>
    </location>
</feature>
<dbReference type="SUPFAM" id="SSF55729">
    <property type="entry name" value="Acyl-CoA N-acyltransferases (Nat)"/>
    <property type="match status" value="1"/>
</dbReference>
<name>A0A8D3CY14_SCOMX</name>
<feature type="domain" description="CFAP61 dimerisation" evidence="3">
    <location>
        <begin position="1010"/>
        <end position="1122"/>
    </location>
</feature>
<feature type="region of interest" description="Disordered" evidence="1">
    <location>
        <begin position="266"/>
        <end position="293"/>
    </location>
</feature>
<dbReference type="InterPro" id="IPR016181">
    <property type="entry name" value="Acyl_CoA_acyltransferase"/>
</dbReference>
<dbReference type="InterPro" id="IPR038884">
    <property type="entry name" value="CFAP61"/>
</dbReference>
<evidence type="ECO:0000313" key="4">
    <source>
        <dbReference type="Ensembl" id="ENSSMAP00000052172.1"/>
    </source>
</evidence>
<protein>
    <submittedName>
        <fullName evidence="4">Cilia and flagella associated protein 61</fullName>
    </submittedName>
</protein>
<dbReference type="Gene3D" id="3.50.50.60">
    <property type="entry name" value="FAD/NAD(P)-binding domain"/>
    <property type="match status" value="2"/>
</dbReference>
<dbReference type="InterPro" id="IPR056299">
    <property type="entry name" value="CFAP61_dimer"/>
</dbReference>
<dbReference type="GeneTree" id="ENSGT00390000004987"/>
<dbReference type="PANTHER" id="PTHR21178">
    <property type="entry name" value="CILIA- AND FLAGELLA-ASSOCIATED PROTEIN 61"/>
    <property type="match status" value="1"/>
</dbReference>
<dbReference type="Pfam" id="PF23150">
    <property type="entry name" value="CFAP61_dimer"/>
    <property type="match status" value="1"/>
</dbReference>
<feature type="compositionally biased region" description="Basic and acidic residues" evidence="1">
    <location>
        <begin position="9"/>
        <end position="23"/>
    </location>
</feature>
<dbReference type="Ensembl" id="ENSSMAT00000046841.1">
    <property type="protein sequence ID" value="ENSSMAP00000052172.1"/>
    <property type="gene ID" value="ENSSMAG00000007892.2"/>
</dbReference>
<feature type="region of interest" description="Disordered" evidence="1">
    <location>
        <begin position="1"/>
        <end position="23"/>
    </location>
</feature>
<evidence type="ECO:0000259" key="3">
    <source>
        <dbReference type="Pfam" id="PF23150"/>
    </source>
</evidence>
<evidence type="ECO:0000256" key="1">
    <source>
        <dbReference type="SAM" id="MobiDB-lite"/>
    </source>
</evidence>
<dbReference type="Pfam" id="PF16092">
    <property type="entry name" value="CFAP61_N"/>
    <property type="match status" value="1"/>
</dbReference>
<dbReference type="PANTHER" id="PTHR21178:SF8">
    <property type="entry name" value="CILIA- AND FLAGELLA-ASSOCIATED PROTEIN 61"/>
    <property type="match status" value="1"/>
</dbReference>
<accession>A0A8D3CY14</accession>
<gene>
    <name evidence="4" type="primary">CFAP61</name>
</gene>
<evidence type="ECO:0000259" key="2">
    <source>
        <dbReference type="Pfam" id="PF16092"/>
    </source>
</evidence>
<reference evidence="4" key="2">
    <citation type="submission" date="2025-08" db="UniProtKB">
        <authorList>
            <consortium name="Ensembl"/>
        </authorList>
    </citation>
    <scope>IDENTIFICATION</scope>
</reference>
<proteinExistence type="predicted"/>
<feature type="region of interest" description="Disordered" evidence="1">
    <location>
        <begin position="1028"/>
        <end position="1047"/>
    </location>
</feature>
<feature type="compositionally biased region" description="Low complexity" evidence="1">
    <location>
        <begin position="1028"/>
        <end position="1037"/>
    </location>
</feature>
<organism evidence="4 5">
    <name type="scientific">Scophthalmus maximus</name>
    <name type="common">Turbot</name>
    <name type="synonym">Psetta maxima</name>
    <dbReference type="NCBI Taxonomy" id="52904"/>
    <lineage>
        <taxon>Eukaryota</taxon>
        <taxon>Metazoa</taxon>
        <taxon>Chordata</taxon>
        <taxon>Craniata</taxon>
        <taxon>Vertebrata</taxon>
        <taxon>Euteleostomi</taxon>
        <taxon>Actinopterygii</taxon>
        <taxon>Neopterygii</taxon>
        <taxon>Teleostei</taxon>
        <taxon>Neoteleostei</taxon>
        <taxon>Acanthomorphata</taxon>
        <taxon>Carangaria</taxon>
        <taxon>Pleuronectiformes</taxon>
        <taxon>Pleuronectoidei</taxon>
        <taxon>Scophthalmidae</taxon>
        <taxon>Scophthalmus</taxon>
    </lineage>
</organism>
<feature type="domain" description="Cilia- and flagella-associated protein 61 N-terminal" evidence="2">
    <location>
        <begin position="17"/>
        <end position="266"/>
    </location>
</feature>
<dbReference type="InterPro" id="IPR032151">
    <property type="entry name" value="CFAP61_N"/>
</dbReference>
<feature type="region of interest" description="Disordered" evidence="1">
    <location>
        <begin position="1138"/>
        <end position="1157"/>
    </location>
</feature>
<dbReference type="Proteomes" id="UP000694558">
    <property type="component" value="Chromosome 20"/>
</dbReference>
<sequence length="1186" mass="132951">MSTVTPPDGGREEETVTVRRSESADAQGIDSLISPEAAELFGSVNVLQLLEKANLAVTVANEEDDIVAHASFLDHPVGELVDQADWELFLHQNFSTESCTPLNTLFLHLFVAQPTFATASVKAIMRAVFNAIPELEHICLVGPNVQPLEPALNDTFEPLQRLTDPGPQCLALICHRRQHFPRLHIRPARVEDHDDIMRMFKEQTSLLSVFDQPYLLTELIEAQHEDNPTAVCEIGGVTVGFICVTTDVDMQKLRGGFELGDFDALHEPQQSDDEDEPRWTQTSEKEETRSTGAGRFSEELDAFSIQLFVMDKKYEMRSVDFIPYLFKLFPDLDLCVITAPTLSPEFPLLQSFIRLEPRAAGSLLRELYVFHRVGLRPVEVRAAVAADRPAVSDLVKDLALSESLLHDLDCYYASDTDAVRLQAFVAEVDAQVVGTLIIRDEQDMEYVRAHYNIENFIYFSHHGAEEHARIRHFVLRRCVQHFTRHLFKEVLRLAHRSCLYHRVHPAHHRQQEDSCVHHLDFLLNCAVPVRPRRQIIFPLEELGVNAPSRQITEHQAPFALCLISRKLTLEPKVTVNARVVVVGASDTGLSFLEVLCLCPHLRFNNLTLVSTHGFPGDYDHEDGAFLSTSHAYSGRDLARLPLRACVSVVTGKMVGINRKSKHVLASGGAKVPYDHLVLCTGLQYRAPCPRSVDVTRPVSNSELQSRAARRGHAGPVLSNLLTLNDLDDCAAARRWLGANFVKREDNAVVYGNNIDVYATVEALLGLGVRGSRIHVVLPPPEPGAASSSCFSDPVVEEAVASATERADVQVHRNCLLVSMKTGKQPEALRSASFTTDAKPLHLQCAVFINLSNRGVDYDAFKSVNGSFLVFDSRLVIDATFRTSDSAIYGAGPVTKFSRCYHSEEWSHANFNSKEVGQDLAATMLPLFDPTRELADEQPPEEGRLVPLYRRAKVQDRATTVSHITSSEWDKLKNPLHYSRSFPAVFSSRVVNHVTNHSFTFHSRSPISRQFQGAKLPGGFHYLHVTKPSATDTTPTTPAEHESQDREFVTGRPETGNYFCLHLDGYELVETLTCLSLTPLPVSNYLSLYGKHQQLLGQLSSRYREGLIRDLYRLFRQSWCLAVCHDRFSDFEQEIQQITSNQQDDESTQRTMTTDDDESRAALRNSAVKYLSYNRNLLPMFACTGRL</sequence>
<reference evidence="4" key="1">
    <citation type="submission" date="2023-05" db="EMBL/GenBank/DDBJ databases">
        <title>High-quality long-read genome of Scophthalmus maximus.</title>
        <authorList>
            <person name="Lien S."/>
            <person name="Martinez P."/>
        </authorList>
    </citation>
    <scope>NUCLEOTIDE SEQUENCE [LARGE SCALE GENOMIC DNA]</scope>
</reference>
<evidence type="ECO:0000313" key="5">
    <source>
        <dbReference type="Proteomes" id="UP000694558"/>
    </source>
</evidence>